<dbReference type="SMART" id="SM00801">
    <property type="entry name" value="dDENN"/>
    <property type="match status" value="1"/>
</dbReference>
<dbReference type="InterPro" id="IPR037516">
    <property type="entry name" value="Tripartite_DENN"/>
</dbReference>
<evidence type="ECO:0000256" key="3">
    <source>
        <dbReference type="SAM" id="MobiDB-lite"/>
    </source>
</evidence>
<dbReference type="Gene3D" id="6.10.140.1000">
    <property type="match status" value="1"/>
</dbReference>
<dbReference type="PANTHER" id="PTHR13196">
    <property type="entry name" value="DENN DOMAIN-CONTAINING"/>
    <property type="match status" value="1"/>
</dbReference>
<dbReference type="Gene3D" id="3.30.450.200">
    <property type="match status" value="1"/>
</dbReference>
<dbReference type="InterPro" id="IPR040032">
    <property type="entry name" value="DENND1A/B/C"/>
</dbReference>
<dbReference type="PANTHER" id="PTHR13196:SF14">
    <property type="entry name" value="UDENN DOMAIN-CONTAINING PROTEIN"/>
    <property type="match status" value="1"/>
</dbReference>
<feature type="region of interest" description="Disordered" evidence="3">
    <location>
        <begin position="491"/>
        <end position="519"/>
    </location>
</feature>
<keyword evidence="4" id="KW-0472">Membrane</keyword>
<evidence type="ECO:0000256" key="4">
    <source>
        <dbReference type="SAM" id="Phobius"/>
    </source>
</evidence>
<dbReference type="GO" id="GO:0006897">
    <property type="term" value="P:endocytosis"/>
    <property type="evidence" value="ECO:0007669"/>
    <property type="project" value="TreeGrafter"/>
</dbReference>
<organism evidence="6 7">
    <name type="scientific">Folsomia candida</name>
    <name type="common">Springtail</name>
    <dbReference type="NCBI Taxonomy" id="158441"/>
    <lineage>
        <taxon>Eukaryota</taxon>
        <taxon>Metazoa</taxon>
        <taxon>Ecdysozoa</taxon>
        <taxon>Arthropoda</taxon>
        <taxon>Hexapoda</taxon>
        <taxon>Collembola</taxon>
        <taxon>Entomobryomorpha</taxon>
        <taxon>Isotomoidea</taxon>
        <taxon>Isotomidae</taxon>
        <taxon>Proisotominae</taxon>
        <taxon>Folsomia</taxon>
    </lineage>
</organism>
<feature type="region of interest" description="Disordered" evidence="3">
    <location>
        <begin position="27"/>
        <end position="50"/>
    </location>
</feature>
<feature type="compositionally biased region" description="Polar residues" evidence="3">
    <location>
        <begin position="687"/>
        <end position="703"/>
    </location>
</feature>
<dbReference type="PROSITE" id="PS50211">
    <property type="entry name" value="DENN"/>
    <property type="match status" value="1"/>
</dbReference>
<dbReference type="Pfam" id="PF02141">
    <property type="entry name" value="DENN"/>
    <property type="match status" value="1"/>
</dbReference>
<dbReference type="STRING" id="158441.A0A226EJV8"/>
<dbReference type="EMBL" id="LNIX01000003">
    <property type="protein sequence ID" value="OXA57993.1"/>
    <property type="molecule type" value="Genomic_DNA"/>
</dbReference>
<evidence type="ECO:0000313" key="6">
    <source>
        <dbReference type="EMBL" id="OXA57993.1"/>
    </source>
</evidence>
<comment type="subcellular location">
    <subcellularLocation>
        <location evidence="1">Cytoplasmic vesicle</location>
        <location evidence="1">Clathrin-coated vesicle</location>
    </subcellularLocation>
</comment>
<keyword evidence="7" id="KW-1185">Reference proteome</keyword>
<dbReference type="AlphaFoldDB" id="A0A226EJV8"/>
<accession>A0A226EJV8</accession>
<dbReference type="GO" id="GO:0005085">
    <property type="term" value="F:guanyl-nucleotide exchange factor activity"/>
    <property type="evidence" value="ECO:0007669"/>
    <property type="project" value="InterPro"/>
</dbReference>
<dbReference type="InterPro" id="IPR043153">
    <property type="entry name" value="DENN_C"/>
</dbReference>
<sequence length="703" mass="78029">MGSRIRDRKTVKRIFECYIVIEPPWAEGSSSEPGGQNGGSVTNGGRRSPGLSDGGTPIIKSVFPANYNHPNILKSAAQFAFPCPTNSGTVELFTYVLTGEDSKWTFGYCRHHNGSQSGVVFLTFLPWQEIFYRLLNYCAEIDEVKVVAFLDRLYTIPVPESGTCLYVPTSSKPFICPVALSSDLSLPSIPENRNVSEFYNALGTESMLVLFTALLSERRIVITSKKLSRLSSIVMACNLFLFPFCWQHIFIPVLPMQLSDYLSAPMPFLIGVPIFVWDRLPPESLGQLVRVDADSDTVTSPFPEDLDSLPHDVGSLLRKNLTGERVLGDGLARAFLRSLAQVMGHYQEAIRDDDQSFDSELFVQFAHPSHRQFITTKLLRLQIFQQFIEDRLLKIRAGECESDEFELEALGWRATRTNGRNGFPVFKSISGSQNRTAIKKAGKAVIMSVKRESGNIIESVKQNSALKSALRQVKEGGKSVKQKSHIAVSDIKSKFHVPSSSRNPGSTDSTSHNDQGSKMYARYPNSMRAIQSEKALDPSKSMHMLGDTRDDNLLHLMSFSSSASTMTDLSKNAESDKIKVKPRLSRSEENLIDLDCPTGLGFTLENPLYDLVSNNSVFEDSKTDAQLLLEYGLSDYFNQMNLTSDSDANDNKRTTSDNFELEFGASQNSTTRNSTTSSSSQKRLSTNMMGGQPSSSSSWATFD</sequence>
<dbReference type="OMA" id="WIECKRS"/>
<dbReference type="GO" id="GO:0032456">
    <property type="term" value="P:endocytic recycling"/>
    <property type="evidence" value="ECO:0007669"/>
    <property type="project" value="TreeGrafter"/>
</dbReference>
<proteinExistence type="predicted"/>
<evidence type="ECO:0000256" key="1">
    <source>
        <dbReference type="ARBA" id="ARBA00004132"/>
    </source>
</evidence>
<comment type="caution">
    <text evidence="6">The sequence shown here is derived from an EMBL/GenBank/DDBJ whole genome shotgun (WGS) entry which is preliminary data.</text>
</comment>
<dbReference type="SMART" id="SM00800">
    <property type="entry name" value="uDENN"/>
    <property type="match status" value="1"/>
</dbReference>
<dbReference type="GO" id="GO:0005829">
    <property type="term" value="C:cytosol"/>
    <property type="evidence" value="ECO:0007669"/>
    <property type="project" value="TreeGrafter"/>
</dbReference>
<dbReference type="InterPro" id="IPR001194">
    <property type="entry name" value="cDENN_dom"/>
</dbReference>
<dbReference type="Proteomes" id="UP000198287">
    <property type="component" value="Unassembled WGS sequence"/>
</dbReference>
<evidence type="ECO:0000259" key="5">
    <source>
        <dbReference type="PROSITE" id="PS50211"/>
    </source>
</evidence>
<dbReference type="InterPro" id="IPR005112">
    <property type="entry name" value="dDENN_dom"/>
</dbReference>
<evidence type="ECO:0000256" key="2">
    <source>
        <dbReference type="ARBA" id="ARBA00023329"/>
    </source>
</evidence>
<feature type="domain" description="UDENN" evidence="5">
    <location>
        <begin position="38"/>
        <end position="398"/>
    </location>
</feature>
<feature type="transmembrane region" description="Helical" evidence="4">
    <location>
        <begin position="227"/>
        <end position="249"/>
    </location>
</feature>
<feature type="compositionally biased region" description="Polar residues" evidence="3">
    <location>
        <begin position="498"/>
        <end position="516"/>
    </location>
</feature>
<reference evidence="6 7" key="1">
    <citation type="submission" date="2015-12" db="EMBL/GenBank/DDBJ databases">
        <title>The genome of Folsomia candida.</title>
        <authorList>
            <person name="Faddeeva A."/>
            <person name="Derks M.F."/>
            <person name="Anvar Y."/>
            <person name="Smit S."/>
            <person name="Van Straalen N."/>
            <person name="Roelofs D."/>
        </authorList>
    </citation>
    <scope>NUCLEOTIDE SEQUENCE [LARGE SCALE GENOMIC DNA]</scope>
    <source>
        <strain evidence="6 7">VU population</strain>
        <tissue evidence="6">Whole body</tissue>
    </source>
</reference>
<dbReference type="GO" id="GO:0030136">
    <property type="term" value="C:clathrin-coated vesicle"/>
    <property type="evidence" value="ECO:0007669"/>
    <property type="project" value="UniProtKB-SubCell"/>
</dbReference>
<dbReference type="SMART" id="SM00799">
    <property type="entry name" value="DENN"/>
    <property type="match status" value="1"/>
</dbReference>
<keyword evidence="2" id="KW-0968">Cytoplasmic vesicle</keyword>
<keyword evidence="4" id="KW-0812">Transmembrane</keyword>
<dbReference type="GO" id="GO:1901981">
    <property type="term" value="F:phosphatidylinositol phosphate binding"/>
    <property type="evidence" value="ECO:0007669"/>
    <property type="project" value="TreeGrafter"/>
</dbReference>
<keyword evidence="4" id="KW-1133">Transmembrane helix</keyword>
<name>A0A226EJV8_FOLCA</name>
<gene>
    <name evidence="6" type="ORF">Fcan01_08089</name>
</gene>
<dbReference type="InterPro" id="IPR005113">
    <property type="entry name" value="uDENN_dom"/>
</dbReference>
<evidence type="ECO:0000313" key="7">
    <source>
        <dbReference type="Proteomes" id="UP000198287"/>
    </source>
</evidence>
<feature type="region of interest" description="Disordered" evidence="3">
    <location>
        <begin position="661"/>
        <end position="703"/>
    </location>
</feature>
<dbReference type="OrthoDB" id="206724at2759"/>
<dbReference type="FunFam" id="3.40.50.11500:FF:000004">
    <property type="entry name" value="DENN domain-containing protein 2C isoform X1"/>
    <property type="match status" value="1"/>
</dbReference>
<protein>
    <submittedName>
        <fullName evidence="6">DENN domain-containing protein 1B</fullName>
    </submittedName>
</protein>
<feature type="compositionally biased region" description="Low complexity" evidence="3">
    <location>
        <begin position="666"/>
        <end position="686"/>
    </location>
</feature>
<dbReference type="Gene3D" id="3.40.50.11500">
    <property type="match status" value="1"/>
</dbReference>